<feature type="compositionally biased region" description="Low complexity" evidence="1">
    <location>
        <begin position="10"/>
        <end position="40"/>
    </location>
</feature>
<organism evidence="2 3">
    <name type="scientific">Trematosphaeria pertusa</name>
    <dbReference type="NCBI Taxonomy" id="390896"/>
    <lineage>
        <taxon>Eukaryota</taxon>
        <taxon>Fungi</taxon>
        <taxon>Dikarya</taxon>
        <taxon>Ascomycota</taxon>
        <taxon>Pezizomycotina</taxon>
        <taxon>Dothideomycetes</taxon>
        <taxon>Pleosporomycetidae</taxon>
        <taxon>Pleosporales</taxon>
        <taxon>Massarineae</taxon>
        <taxon>Trematosphaeriaceae</taxon>
        <taxon>Trematosphaeria</taxon>
    </lineage>
</organism>
<gene>
    <name evidence="2" type="ORF">BU26DRAFT_32280</name>
</gene>
<feature type="compositionally biased region" description="Basic residues" evidence="1">
    <location>
        <begin position="70"/>
        <end position="85"/>
    </location>
</feature>
<dbReference type="AlphaFoldDB" id="A0A6A6J2Z1"/>
<accession>A0A6A6J2Z1</accession>
<dbReference type="RefSeq" id="XP_033691942.1">
    <property type="nucleotide sequence ID" value="XM_033822087.1"/>
</dbReference>
<dbReference type="Proteomes" id="UP000800094">
    <property type="component" value="Unassembled WGS sequence"/>
</dbReference>
<evidence type="ECO:0000256" key="1">
    <source>
        <dbReference type="SAM" id="MobiDB-lite"/>
    </source>
</evidence>
<evidence type="ECO:0000313" key="2">
    <source>
        <dbReference type="EMBL" id="KAF2256938.1"/>
    </source>
</evidence>
<dbReference type="GeneID" id="54575417"/>
<feature type="compositionally biased region" description="Gly residues" evidence="1">
    <location>
        <begin position="111"/>
        <end position="121"/>
    </location>
</feature>
<name>A0A6A6J2Z1_9PLEO</name>
<keyword evidence="3" id="KW-1185">Reference proteome</keyword>
<proteinExistence type="predicted"/>
<feature type="region of interest" description="Disordered" evidence="1">
    <location>
        <begin position="10"/>
        <end position="143"/>
    </location>
</feature>
<dbReference type="EMBL" id="ML987189">
    <property type="protein sequence ID" value="KAF2256938.1"/>
    <property type="molecule type" value="Genomic_DNA"/>
</dbReference>
<protein>
    <submittedName>
        <fullName evidence="2">Uncharacterized protein</fullName>
    </submittedName>
</protein>
<feature type="compositionally biased region" description="Basic and acidic residues" evidence="1">
    <location>
        <begin position="122"/>
        <end position="143"/>
    </location>
</feature>
<evidence type="ECO:0000313" key="3">
    <source>
        <dbReference type="Proteomes" id="UP000800094"/>
    </source>
</evidence>
<sequence length="143" mass="14890">MSLFARIAFSRSLSSSSVESVSAVSSSSSSASATSASSSAKFVIKPPFRPEGEESSPALVHGQNQDQGKRHIARTRVPAAHHQRLGKLGSSDGAMARGSSGDVGDLELGTTLGGSWKGGYEGGERVRGGGRGRETRRETKRSE</sequence>
<reference evidence="2" key="1">
    <citation type="journal article" date="2020" name="Stud. Mycol.">
        <title>101 Dothideomycetes genomes: a test case for predicting lifestyles and emergence of pathogens.</title>
        <authorList>
            <person name="Haridas S."/>
            <person name="Albert R."/>
            <person name="Binder M."/>
            <person name="Bloem J."/>
            <person name="Labutti K."/>
            <person name="Salamov A."/>
            <person name="Andreopoulos B."/>
            <person name="Baker S."/>
            <person name="Barry K."/>
            <person name="Bills G."/>
            <person name="Bluhm B."/>
            <person name="Cannon C."/>
            <person name="Castanera R."/>
            <person name="Culley D."/>
            <person name="Daum C."/>
            <person name="Ezra D."/>
            <person name="Gonzalez J."/>
            <person name="Henrissat B."/>
            <person name="Kuo A."/>
            <person name="Liang C."/>
            <person name="Lipzen A."/>
            <person name="Lutzoni F."/>
            <person name="Magnuson J."/>
            <person name="Mondo S."/>
            <person name="Nolan M."/>
            <person name="Ohm R."/>
            <person name="Pangilinan J."/>
            <person name="Park H.-J."/>
            <person name="Ramirez L."/>
            <person name="Alfaro M."/>
            <person name="Sun H."/>
            <person name="Tritt A."/>
            <person name="Yoshinaga Y."/>
            <person name="Zwiers L.-H."/>
            <person name="Turgeon B."/>
            <person name="Goodwin S."/>
            <person name="Spatafora J."/>
            <person name="Crous P."/>
            <person name="Grigoriev I."/>
        </authorList>
    </citation>
    <scope>NUCLEOTIDE SEQUENCE</scope>
    <source>
        <strain evidence="2">CBS 122368</strain>
    </source>
</reference>